<feature type="transmembrane region" description="Helical" evidence="8">
    <location>
        <begin position="74"/>
        <end position="96"/>
    </location>
</feature>
<comment type="subcellular location">
    <subcellularLocation>
        <location evidence="1">Cell membrane</location>
        <topology evidence="1">Multi-pass membrane protein</topology>
    </subcellularLocation>
</comment>
<feature type="transmembrane region" description="Helical" evidence="8">
    <location>
        <begin position="40"/>
        <end position="62"/>
    </location>
</feature>
<evidence type="ECO:0000256" key="7">
    <source>
        <dbReference type="ARBA" id="ARBA00023136"/>
    </source>
</evidence>
<name>A0A940PB10_9ENTE</name>
<dbReference type="PANTHER" id="PTHR21716">
    <property type="entry name" value="TRANSMEMBRANE PROTEIN"/>
    <property type="match status" value="1"/>
</dbReference>
<keyword evidence="5 8" id="KW-0812">Transmembrane</keyword>
<evidence type="ECO:0000256" key="4">
    <source>
        <dbReference type="ARBA" id="ARBA00022475"/>
    </source>
</evidence>
<keyword evidence="4" id="KW-1003">Cell membrane</keyword>
<dbReference type="AlphaFoldDB" id="A0A940PB10"/>
<dbReference type="Proteomes" id="UP000674938">
    <property type="component" value="Unassembled WGS sequence"/>
</dbReference>
<evidence type="ECO:0000256" key="2">
    <source>
        <dbReference type="ARBA" id="ARBA00009773"/>
    </source>
</evidence>
<evidence type="ECO:0000313" key="10">
    <source>
        <dbReference type="Proteomes" id="UP000674938"/>
    </source>
</evidence>
<protein>
    <submittedName>
        <fullName evidence="9">AI-2E family transporter</fullName>
    </submittedName>
</protein>
<feature type="transmembrane region" description="Helical" evidence="8">
    <location>
        <begin position="164"/>
        <end position="186"/>
    </location>
</feature>
<feature type="transmembrane region" description="Helical" evidence="8">
    <location>
        <begin position="219"/>
        <end position="244"/>
    </location>
</feature>
<sequence>MFDKLKQSKLMFWSVELLVIATFILVSSKINFMFKPVATLFTTLFAPILIAGFFYYMLNPLVKLLMDKAKMKKNLAVALVFILLLGALVIFIGAVIPNLARQVASLASSVPGIVKGLESWANEMMNHPLLKDVNYQEYIDKLDLSFGDIFKNVVNGLSTSVGSIISSVASATMLIVTVPLILFYMLKDGEKFVPSISKYLPKGHASEIKELLSKMSDTISAYISGQALECLFVAVATIIGYWAIGIEYAFLFGVIAGITNMIPYLGPYIGLAPAVLVTVFDSPFRAALACVVVLVVQQVDGNFIYPLVIGKSLDIHPLTIILILLVAGNIAGLVGMILGVPFYAVCKTVFMYVFDIMQLNRKKELMDGSSKIIK</sequence>
<feature type="transmembrane region" description="Helical" evidence="8">
    <location>
        <begin position="12"/>
        <end position="34"/>
    </location>
</feature>
<dbReference type="GO" id="GO:0005886">
    <property type="term" value="C:plasma membrane"/>
    <property type="evidence" value="ECO:0007669"/>
    <property type="project" value="UniProtKB-SubCell"/>
</dbReference>
<feature type="transmembrane region" description="Helical" evidence="8">
    <location>
        <begin position="250"/>
        <end position="279"/>
    </location>
</feature>
<evidence type="ECO:0000256" key="5">
    <source>
        <dbReference type="ARBA" id="ARBA00022692"/>
    </source>
</evidence>
<dbReference type="GO" id="GO:0055085">
    <property type="term" value="P:transmembrane transport"/>
    <property type="evidence" value="ECO:0007669"/>
    <property type="project" value="TreeGrafter"/>
</dbReference>
<keyword evidence="3" id="KW-0813">Transport</keyword>
<accession>A0A940PB10</accession>
<keyword evidence="7 8" id="KW-0472">Membrane</keyword>
<comment type="similarity">
    <text evidence="2">Belongs to the autoinducer-2 exporter (AI-2E) (TC 2.A.86) family.</text>
</comment>
<keyword evidence="6 8" id="KW-1133">Transmembrane helix</keyword>
<evidence type="ECO:0000256" key="8">
    <source>
        <dbReference type="SAM" id="Phobius"/>
    </source>
</evidence>
<gene>
    <name evidence="9" type="ORF">I6N95_10525</name>
</gene>
<reference evidence="9" key="1">
    <citation type="submission" date="2020-12" db="EMBL/GenBank/DDBJ databases">
        <title>Vagococcus allomyrinae sp. nov. and Enterococcus lavae sp. nov., isolated from the larvae of Allomyrina dichotoma.</title>
        <authorList>
            <person name="Lee S.D."/>
        </authorList>
    </citation>
    <scope>NUCLEOTIDE SEQUENCE</scope>
    <source>
        <strain evidence="9">BWB3-3</strain>
    </source>
</reference>
<evidence type="ECO:0000256" key="3">
    <source>
        <dbReference type="ARBA" id="ARBA00022448"/>
    </source>
</evidence>
<dbReference type="EMBL" id="JAEEGA010000006">
    <property type="protein sequence ID" value="MBP1041440.1"/>
    <property type="molecule type" value="Genomic_DNA"/>
</dbReference>
<evidence type="ECO:0000256" key="1">
    <source>
        <dbReference type="ARBA" id="ARBA00004651"/>
    </source>
</evidence>
<keyword evidence="10" id="KW-1185">Reference proteome</keyword>
<evidence type="ECO:0000313" key="9">
    <source>
        <dbReference type="EMBL" id="MBP1041440.1"/>
    </source>
</evidence>
<evidence type="ECO:0000256" key="6">
    <source>
        <dbReference type="ARBA" id="ARBA00022989"/>
    </source>
</evidence>
<dbReference type="Pfam" id="PF01594">
    <property type="entry name" value="AI-2E_transport"/>
    <property type="match status" value="1"/>
</dbReference>
<feature type="transmembrane region" description="Helical" evidence="8">
    <location>
        <begin position="320"/>
        <end position="353"/>
    </location>
</feature>
<proteinExistence type="inferred from homology"/>
<comment type="caution">
    <text evidence="9">The sequence shown here is derived from an EMBL/GenBank/DDBJ whole genome shotgun (WGS) entry which is preliminary data.</text>
</comment>
<organism evidence="9 10">
    <name type="scientific">Vagococcus allomyrinae</name>
    <dbReference type="NCBI Taxonomy" id="2794353"/>
    <lineage>
        <taxon>Bacteria</taxon>
        <taxon>Bacillati</taxon>
        <taxon>Bacillota</taxon>
        <taxon>Bacilli</taxon>
        <taxon>Lactobacillales</taxon>
        <taxon>Enterococcaceae</taxon>
        <taxon>Vagococcus</taxon>
    </lineage>
</organism>
<dbReference type="PANTHER" id="PTHR21716:SF53">
    <property type="entry name" value="PERMEASE PERM-RELATED"/>
    <property type="match status" value="1"/>
</dbReference>
<dbReference type="RefSeq" id="WP_209527388.1">
    <property type="nucleotide sequence ID" value="NZ_JAEEGA010000006.1"/>
</dbReference>
<dbReference type="InterPro" id="IPR002549">
    <property type="entry name" value="AI-2E-like"/>
</dbReference>
<feature type="transmembrane region" description="Helical" evidence="8">
    <location>
        <begin position="286"/>
        <end position="308"/>
    </location>
</feature>